<gene>
    <name evidence="10" type="ORF">A5889_000513</name>
    <name evidence="11" type="ORF">A5889_003105</name>
</gene>
<evidence type="ECO:0000256" key="6">
    <source>
        <dbReference type="ARBA" id="ARBA00022840"/>
    </source>
</evidence>
<dbReference type="AlphaFoldDB" id="A0A200JCX4"/>
<dbReference type="Proteomes" id="UP000196151">
    <property type="component" value="Chromosome"/>
</dbReference>
<evidence type="ECO:0000256" key="2">
    <source>
        <dbReference type="ARBA" id="ARBA00005417"/>
    </source>
</evidence>
<dbReference type="PROSITE" id="PS50893">
    <property type="entry name" value="ABC_TRANSPORTER_2"/>
    <property type="match status" value="1"/>
</dbReference>
<feature type="domain" description="ABC transporter" evidence="9">
    <location>
        <begin position="6"/>
        <end position="247"/>
    </location>
</feature>
<comment type="similarity">
    <text evidence="2">Belongs to the ABC transporter superfamily.</text>
</comment>
<dbReference type="InterPro" id="IPR003439">
    <property type="entry name" value="ABC_transporter-like_ATP-bd"/>
</dbReference>
<dbReference type="InterPro" id="IPR050095">
    <property type="entry name" value="ECF_ABC_transporter_ATP-bd"/>
</dbReference>
<keyword evidence="4" id="KW-1003">Cell membrane</keyword>
<dbReference type="InterPro" id="IPR003593">
    <property type="entry name" value="AAA+_ATPase"/>
</dbReference>
<evidence type="ECO:0000256" key="4">
    <source>
        <dbReference type="ARBA" id="ARBA00022475"/>
    </source>
</evidence>
<evidence type="ECO:0000256" key="5">
    <source>
        <dbReference type="ARBA" id="ARBA00022741"/>
    </source>
</evidence>
<accession>A0A200JCX4</accession>
<comment type="subcellular location">
    <subcellularLocation>
        <location evidence="1">Cell membrane</location>
        <topology evidence="1">Peripheral membrane protein</topology>
    </subcellularLocation>
</comment>
<dbReference type="Pfam" id="PF00005">
    <property type="entry name" value="ABC_tran"/>
    <property type="match status" value="1"/>
</dbReference>
<evidence type="ECO:0000259" key="9">
    <source>
        <dbReference type="PROSITE" id="PS50893"/>
    </source>
</evidence>
<reference evidence="10" key="1">
    <citation type="submission" date="2017-05" db="EMBL/GenBank/DDBJ databases">
        <title>The Genome Sequence of Enterococcus sp. 9D6_DIV0238.</title>
        <authorList>
            <consortium name="The Broad Institute Genomics Platform"/>
            <consortium name="The Broad Institute Genomic Center for Infectious Diseases"/>
            <person name="Earl A."/>
            <person name="Manson A."/>
            <person name="Schwartman J."/>
            <person name="Gilmore M."/>
            <person name="Abouelleil A."/>
            <person name="Cao P."/>
            <person name="Chapman S."/>
            <person name="Cusick C."/>
            <person name="Shea T."/>
            <person name="Young S."/>
            <person name="Neafsey D."/>
            <person name="Nusbaum C."/>
            <person name="Birren B."/>
        </authorList>
    </citation>
    <scope>NUCLEOTIDE SEQUENCE [LARGE SCALE GENOMIC DNA]</scope>
    <source>
        <strain evidence="10">9D6_DIV0238</strain>
    </source>
</reference>
<dbReference type="GO" id="GO:0016887">
    <property type="term" value="F:ATP hydrolysis activity"/>
    <property type="evidence" value="ECO:0007669"/>
    <property type="project" value="InterPro"/>
</dbReference>
<evidence type="ECO:0000313" key="10">
    <source>
        <dbReference type="EMBL" id="OUZ35038.1"/>
    </source>
</evidence>
<reference evidence="11" key="2">
    <citation type="submission" date="2017-05" db="EMBL/GenBank/DDBJ databases">
        <authorList>
            <consortium name="The Broad Institute Genomics Platform"/>
            <consortium name="The Broad Institute Genomic Center for Infectious Diseases"/>
            <person name="Earl A."/>
            <person name="Manson A."/>
            <person name="Schwartman J."/>
            <person name="Gilmore M."/>
            <person name="Abouelleil A."/>
            <person name="Cao P."/>
            <person name="Chapman S."/>
            <person name="Cusick C."/>
            <person name="Shea T."/>
            <person name="Young S."/>
            <person name="Neafsey D."/>
            <person name="Nusbaum C."/>
            <person name="Birren B."/>
        </authorList>
    </citation>
    <scope>NUCLEOTIDE SEQUENCE</scope>
    <source>
        <strain evidence="11">9D6_DIV0238</strain>
    </source>
</reference>
<dbReference type="EMBL" id="CP147246">
    <property type="protein sequence ID" value="WYJ95557.1"/>
    <property type="molecule type" value="Genomic_DNA"/>
</dbReference>
<dbReference type="CDD" id="cd03225">
    <property type="entry name" value="ABC_cobalt_CbiO_domain1"/>
    <property type="match status" value="1"/>
</dbReference>
<dbReference type="PANTHER" id="PTHR43553">
    <property type="entry name" value="HEAVY METAL TRANSPORTER"/>
    <property type="match status" value="1"/>
</dbReference>
<dbReference type="EMBL" id="NIBQ01000001">
    <property type="protein sequence ID" value="OUZ35038.1"/>
    <property type="molecule type" value="Genomic_DNA"/>
</dbReference>
<dbReference type="RefSeq" id="WP_087639686.1">
    <property type="nucleotide sequence ID" value="NZ_CP147246.1"/>
</dbReference>
<keyword evidence="6 11" id="KW-0067">ATP-binding</keyword>
<proteinExistence type="inferred from homology"/>
<name>A0A200JCX4_9ENTE</name>
<dbReference type="OrthoDB" id="9784332at2"/>
<dbReference type="Gene3D" id="3.40.50.300">
    <property type="entry name" value="P-loop containing nucleotide triphosphate hydrolases"/>
    <property type="match status" value="1"/>
</dbReference>
<evidence type="ECO:0000256" key="8">
    <source>
        <dbReference type="ARBA" id="ARBA00023136"/>
    </source>
</evidence>
<evidence type="ECO:0000256" key="7">
    <source>
        <dbReference type="ARBA" id="ARBA00022967"/>
    </source>
</evidence>
<dbReference type="SMART" id="SM00382">
    <property type="entry name" value="AAA"/>
    <property type="match status" value="1"/>
</dbReference>
<evidence type="ECO:0000256" key="1">
    <source>
        <dbReference type="ARBA" id="ARBA00004202"/>
    </source>
</evidence>
<dbReference type="GO" id="GO:0005524">
    <property type="term" value="F:ATP binding"/>
    <property type="evidence" value="ECO:0007669"/>
    <property type="project" value="UniProtKB-KW"/>
</dbReference>
<dbReference type="GO" id="GO:0043190">
    <property type="term" value="C:ATP-binding cassette (ABC) transporter complex"/>
    <property type="evidence" value="ECO:0007669"/>
    <property type="project" value="TreeGrafter"/>
</dbReference>
<keyword evidence="12" id="KW-1185">Reference proteome</keyword>
<evidence type="ECO:0000313" key="11">
    <source>
        <dbReference type="EMBL" id="WYJ95557.1"/>
    </source>
</evidence>
<organism evidence="10">
    <name type="scientific">Candidatus Enterococcus dunnyi</name>
    <dbReference type="NCBI Taxonomy" id="1834192"/>
    <lineage>
        <taxon>Bacteria</taxon>
        <taxon>Bacillati</taxon>
        <taxon>Bacillota</taxon>
        <taxon>Bacilli</taxon>
        <taxon>Lactobacillales</taxon>
        <taxon>Enterococcaceae</taxon>
        <taxon>Enterococcus</taxon>
    </lineage>
</organism>
<sequence length="293" mass="32571">MSEPVVTVNNFSYRYNQTKTRALKNLTFQVEAGSFFCIVGGNGSGKSTLCNALVGLIPHYFVGKKAGEIIIDGLKTEAATIAELSTRIGLVFQNPFNQLSYTAGTVAEELAYGLGNRGVPRTEMLKKVETVSKLMHIDHILSKNPLELSGGQVQRVAFGSTFILEPKILVLDECTTQLDPMGSDEIFAIVKRLNQNGITVIMVDHDMERVAKNADQIMVLSEGEIQMIGNPKDVFEFLEQTDLGIEVPDYVKISRILQQKDYTKAKITWTEEETIRLVKEALKHEDPVEKPSF</sequence>
<keyword evidence="7" id="KW-1278">Translocase</keyword>
<dbReference type="FunFam" id="3.40.50.300:FF:000224">
    <property type="entry name" value="Energy-coupling factor transporter ATP-binding protein EcfA"/>
    <property type="match status" value="1"/>
</dbReference>
<dbReference type="InterPro" id="IPR015856">
    <property type="entry name" value="ABC_transpr_CbiO/EcfA_su"/>
</dbReference>
<dbReference type="InterPro" id="IPR027417">
    <property type="entry name" value="P-loop_NTPase"/>
</dbReference>
<evidence type="ECO:0000256" key="3">
    <source>
        <dbReference type="ARBA" id="ARBA00022448"/>
    </source>
</evidence>
<keyword evidence="5" id="KW-0547">Nucleotide-binding</keyword>
<dbReference type="GO" id="GO:0042626">
    <property type="term" value="F:ATPase-coupled transmembrane transporter activity"/>
    <property type="evidence" value="ECO:0007669"/>
    <property type="project" value="TreeGrafter"/>
</dbReference>
<dbReference type="SUPFAM" id="SSF52540">
    <property type="entry name" value="P-loop containing nucleoside triphosphate hydrolases"/>
    <property type="match status" value="1"/>
</dbReference>
<protein>
    <submittedName>
        <fullName evidence="11">Energy-coupling factor transport system ATP-binding protein</fullName>
    </submittedName>
</protein>
<keyword evidence="3" id="KW-0813">Transport</keyword>
<reference evidence="11" key="3">
    <citation type="submission" date="2024-03" db="EMBL/GenBank/DDBJ databases">
        <title>The Genome Sequence of Enterococcus sp. DIV0238c.</title>
        <authorList>
            <consortium name="The Broad Institute Genomics Platform"/>
            <consortium name="The Broad Institute Microbial Omics Core"/>
            <consortium name="The Broad Institute Genomic Center for Infectious Diseases"/>
            <person name="Earl A."/>
            <person name="Manson A."/>
            <person name="Gilmore M."/>
            <person name="Schwartman J."/>
            <person name="Shea T."/>
            <person name="Abouelleil A."/>
            <person name="Cao P."/>
            <person name="Chapman S."/>
            <person name="Cusick C."/>
            <person name="Young S."/>
            <person name="Neafsey D."/>
            <person name="Nusbaum C."/>
            <person name="Birren B."/>
        </authorList>
    </citation>
    <scope>NUCLEOTIDE SEQUENCE</scope>
    <source>
        <strain evidence="11">9D6_DIV0238</strain>
    </source>
</reference>
<evidence type="ECO:0000313" key="12">
    <source>
        <dbReference type="Proteomes" id="UP000196151"/>
    </source>
</evidence>
<keyword evidence="8" id="KW-0472">Membrane</keyword>